<name>A0AAD6RVW4_9AGAR</name>
<proteinExistence type="predicted"/>
<organism evidence="1 2">
    <name type="scientific">Mycena alexandri</name>
    <dbReference type="NCBI Taxonomy" id="1745969"/>
    <lineage>
        <taxon>Eukaryota</taxon>
        <taxon>Fungi</taxon>
        <taxon>Dikarya</taxon>
        <taxon>Basidiomycota</taxon>
        <taxon>Agaricomycotina</taxon>
        <taxon>Agaricomycetes</taxon>
        <taxon>Agaricomycetidae</taxon>
        <taxon>Agaricales</taxon>
        <taxon>Marasmiineae</taxon>
        <taxon>Mycenaceae</taxon>
        <taxon>Mycena</taxon>
    </lineage>
</organism>
<gene>
    <name evidence="1" type="ORF">C8F04DRAFT_1202778</name>
</gene>
<comment type="caution">
    <text evidence="1">The sequence shown here is derived from an EMBL/GenBank/DDBJ whole genome shotgun (WGS) entry which is preliminary data.</text>
</comment>
<evidence type="ECO:0000313" key="1">
    <source>
        <dbReference type="EMBL" id="KAJ7016264.1"/>
    </source>
</evidence>
<keyword evidence="2" id="KW-1185">Reference proteome</keyword>
<dbReference type="EMBL" id="JARJCM010000547">
    <property type="protein sequence ID" value="KAJ7016264.1"/>
    <property type="molecule type" value="Genomic_DNA"/>
</dbReference>
<protein>
    <submittedName>
        <fullName evidence="1">Uncharacterized protein</fullName>
    </submittedName>
</protein>
<dbReference type="AlphaFoldDB" id="A0AAD6RVW4"/>
<dbReference type="Proteomes" id="UP001218188">
    <property type="component" value="Unassembled WGS sequence"/>
</dbReference>
<evidence type="ECO:0000313" key="2">
    <source>
        <dbReference type="Proteomes" id="UP001218188"/>
    </source>
</evidence>
<accession>A0AAD6RVW4</accession>
<reference evidence="1" key="1">
    <citation type="submission" date="2023-03" db="EMBL/GenBank/DDBJ databases">
        <title>Massive genome expansion in bonnet fungi (Mycena s.s.) driven by repeated elements and novel gene families across ecological guilds.</title>
        <authorList>
            <consortium name="Lawrence Berkeley National Laboratory"/>
            <person name="Harder C.B."/>
            <person name="Miyauchi S."/>
            <person name="Viragh M."/>
            <person name="Kuo A."/>
            <person name="Thoen E."/>
            <person name="Andreopoulos B."/>
            <person name="Lu D."/>
            <person name="Skrede I."/>
            <person name="Drula E."/>
            <person name="Henrissat B."/>
            <person name="Morin E."/>
            <person name="Kohler A."/>
            <person name="Barry K."/>
            <person name="LaButti K."/>
            <person name="Morin E."/>
            <person name="Salamov A."/>
            <person name="Lipzen A."/>
            <person name="Mereny Z."/>
            <person name="Hegedus B."/>
            <person name="Baldrian P."/>
            <person name="Stursova M."/>
            <person name="Weitz H."/>
            <person name="Taylor A."/>
            <person name="Grigoriev I.V."/>
            <person name="Nagy L.G."/>
            <person name="Martin F."/>
            <person name="Kauserud H."/>
        </authorList>
    </citation>
    <scope>NUCLEOTIDE SEQUENCE</scope>
    <source>
        <strain evidence="1">CBHHK200</strain>
    </source>
</reference>
<sequence length="273" mass="30925">MWREQFKVEAGKATTVANVLLGLDRFVGSIPAWDARALYMARVDPYLTAGCDVCLDVDAKSLALLERVQVKFLRRILGVGRRSLKTRLSRPEVSVLPSPIGRDETGIERPAGIISLVRNQRLFWINDLRIVLSRLYVPVALNIGGDLDVPAVEAAMKCVEKSMEAWIDDEIESSSRVRDLPVDRLEMDSETKKLVKKSLDFRHYLRLASPAHRITLTKMVLSSHSLAIERRRWTERGKKIVPQRWRLGTIAAHDKSVVISVLKGLHRGTLYDH</sequence>